<dbReference type="InterPro" id="IPR043729">
    <property type="entry name" value="DUF5672"/>
</dbReference>
<proteinExistence type="predicted"/>
<dbReference type="AlphaFoldDB" id="A0A6I2L1N1"/>
<organism evidence="2 3">
    <name type="scientific">Duganella guangzhouensis</name>
    <dbReference type="NCBI Taxonomy" id="2666084"/>
    <lineage>
        <taxon>Bacteria</taxon>
        <taxon>Pseudomonadati</taxon>
        <taxon>Pseudomonadota</taxon>
        <taxon>Betaproteobacteria</taxon>
        <taxon>Burkholderiales</taxon>
        <taxon>Oxalobacteraceae</taxon>
        <taxon>Telluria group</taxon>
        <taxon>Duganella</taxon>
    </lineage>
</organism>
<gene>
    <name evidence="2" type="ORF">GJ699_17345</name>
</gene>
<sequence length="273" mass="31068">MTAPKIDLRNVSLVCVETRYPELARYALDRCLAAAEFKECLLLSATRHDLPDYIQQVPIAPIDSVEAYSAFMLRDIGRYFNGEHVLIVQWDSFILHGEQWDPDFLNYDYIGAPWEHRPVAVGNGGFSLRSRRLVDALATMQFDQVHPEDHVICELRRDELEARGIIFAPPALAARFAFEARPHATPSFGFHGLFNFHHALPDPALDAWLAMCSQATLRSGEARRLIRGLYHTGRHAMALRLLRRRYGGTASQKAETLRLAGRCLWHRLTHPSL</sequence>
<comment type="caution">
    <text evidence="2">The sequence shown here is derived from an EMBL/GenBank/DDBJ whole genome shotgun (WGS) entry which is preliminary data.</text>
</comment>
<keyword evidence="3" id="KW-1185">Reference proteome</keyword>
<feature type="domain" description="DUF5672" evidence="1">
    <location>
        <begin position="55"/>
        <end position="191"/>
    </location>
</feature>
<protein>
    <recommendedName>
        <fullName evidence="1">DUF5672 domain-containing protein</fullName>
    </recommendedName>
</protein>
<evidence type="ECO:0000313" key="3">
    <source>
        <dbReference type="Proteomes" id="UP000433309"/>
    </source>
</evidence>
<dbReference type="Proteomes" id="UP000433309">
    <property type="component" value="Unassembled WGS sequence"/>
</dbReference>
<name>A0A6I2L1N1_9BURK</name>
<accession>A0A6I2L1N1</accession>
<dbReference type="EMBL" id="WKJK01000008">
    <property type="protein sequence ID" value="MRW91762.1"/>
    <property type="molecule type" value="Genomic_DNA"/>
</dbReference>
<dbReference type="Pfam" id="PF18922">
    <property type="entry name" value="DUF5672"/>
    <property type="match status" value="1"/>
</dbReference>
<reference evidence="2 3" key="1">
    <citation type="submission" date="2019-11" db="EMBL/GenBank/DDBJ databases">
        <title>Novel species isolated from a subtropical stream in China.</title>
        <authorList>
            <person name="Lu H."/>
        </authorList>
    </citation>
    <scope>NUCLEOTIDE SEQUENCE [LARGE SCALE GENOMIC DNA]</scope>
    <source>
        <strain evidence="2 3">FT80W</strain>
    </source>
</reference>
<evidence type="ECO:0000313" key="2">
    <source>
        <dbReference type="EMBL" id="MRW91762.1"/>
    </source>
</evidence>
<dbReference type="RefSeq" id="WP_154378467.1">
    <property type="nucleotide sequence ID" value="NZ_WKJK01000008.1"/>
</dbReference>
<evidence type="ECO:0000259" key="1">
    <source>
        <dbReference type="Pfam" id="PF18922"/>
    </source>
</evidence>